<organism evidence="1 2">
    <name type="scientific">Oryzias melastigma</name>
    <name type="common">Marine medaka</name>
    <dbReference type="NCBI Taxonomy" id="30732"/>
    <lineage>
        <taxon>Eukaryota</taxon>
        <taxon>Metazoa</taxon>
        <taxon>Chordata</taxon>
        <taxon>Craniata</taxon>
        <taxon>Vertebrata</taxon>
        <taxon>Euteleostomi</taxon>
        <taxon>Actinopterygii</taxon>
        <taxon>Neopterygii</taxon>
        <taxon>Teleostei</taxon>
        <taxon>Neoteleostei</taxon>
        <taxon>Acanthomorphata</taxon>
        <taxon>Ovalentaria</taxon>
        <taxon>Atherinomorphae</taxon>
        <taxon>Beloniformes</taxon>
        <taxon>Adrianichthyidae</taxon>
        <taxon>Oryziinae</taxon>
        <taxon>Oryzias</taxon>
    </lineage>
</organism>
<proteinExistence type="predicted"/>
<keyword evidence="2" id="KW-1185">Reference proteome</keyword>
<dbReference type="Ensembl" id="ENSOMET00000023555.1">
    <property type="protein sequence ID" value="ENSOMEP00000031663.1"/>
    <property type="gene ID" value="ENSOMEG00000016627.1"/>
</dbReference>
<sequence>FFTSRSCARVGSAPDGNIAAVIRVRLHAHLLLDFLPASSASPPLSAPFYFPSLFAYWAVSAAKVTLGAGSGSLCDPLFHTLSSSQIHKCMLFLSAGEKLGHLGFHRIRALRL</sequence>
<reference evidence="1" key="1">
    <citation type="submission" date="2025-08" db="UniProtKB">
        <authorList>
            <consortium name="Ensembl"/>
        </authorList>
    </citation>
    <scope>IDENTIFICATION</scope>
</reference>
<evidence type="ECO:0000313" key="2">
    <source>
        <dbReference type="Proteomes" id="UP000261560"/>
    </source>
</evidence>
<protein>
    <submittedName>
        <fullName evidence="1">Uncharacterized protein</fullName>
    </submittedName>
</protein>
<accession>A0A3B3DNF8</accession>
<dbReference type="PaxDb" id="30732-ENSOMEP00000031663"/>
<dbReference type="AlphaFoldDB" id="A0A3B3DNF8"/>
<reference evidence="1" key="2">
    <citation type="submission" date="2025-09" db="UniProtKB">
        <authorList>
            <consortium name="Ensembl"/>
        </authorList>
    </citation>
    <scope>IDENTIFICATION</scope>
</reference>
<evidence type="ECO:0000313" key="1">
    <source>
        <dbReference type="Ensembl" id="ENSOMEP00000031663.1"/>
    </source>
</evidence>
<dbReference type="Proteomes" id="UP000261560">
    <property type="component" value="Unplaced"/>
</dbReference>
<name>A0A3B3DNF8_ORYME</name>